<keyword evidence="2" id="KW-1185">Reference proteome</keyword>
<dbReference type="Proteomes" id="UP000317650">
    <property type="component" value="Chromosome 7"/>
</dbReference>
<gene>
    <name evidence="1" type="ORF">C4D60_Mb07t27330</name>
</gene>
<sequence length="105" mass="11933">MVGGGTSTQRGGHIMFPSTQSTPSQFLIASRVKNINLLSPLFKFDSSPANDITREKTQMVVLFSQLPLQWHSHRKKMNGLRDRNREPHPLPVTLIHSWSYFLSSN</sequence>
<evidence type="ECO:0000313" key="2">
    <source>
        <dbReference type="Proteomes" id="UP000317650"/>
    </source>
</evidence>
<proteinExistence type="predicted"/>
<evidence type="ECO:0000313" key="1">
    <source>
        <dbReference type="EMBL" id="THU61823.1"/>
    </source>
</evidence>
<dbReference type="AlphaFoldDB" id="A0A4S8JID3"/>
<protein>
    <submittedName>
        <fullName evidence="1">Uncharacterized protein</fullName>
    </submittedName>
</protein>
<reference evidence="1 2" key="1">
    <citation type="journal article" date="2019" name="Nat. Plants">
        <title>Genome sequencing of Musa balbisiana reveals subgenome evolution and function divergence in polyploid bananas.</title>
        <authorList>
            <person name="Yao X."/>
        </authorList>
    </citation>
    <scope>NUCLEOTIDE SEQUENCE [LARGE SCALE GENOMIC DNA]</scope>
    <source>
        <strain evidence="2">cv. DH-PKW</strain>
        <tissue evidence="1">Leaves</tissue>
    </source>
</reference>
<comment type="caution">
    <text evidence="1">The sequence shown here is derived from an EMBL/GenBank/DDBJ whole genome shotgun (WGS) entry which is preliminary data.</text>
</comment>
<name>A0A4S8JID3_MUSBA</name>
<accession>A0A4S8JID3</accession>
<dbReference type="EMBL" id="PYDT01000005">
    <property type="protein sequence ID" value="THU61823.1"/>
    <property type="molecule type" value="Genomic_DNA"/>
</dbReference>
<organism evidence="1 2">
    <name type="scientific">Musa balbisiana</name>
    <name type="common">Banana</name>
    <dbReference type="NCBI Taxonomy" id="52838"/>
    <lineage>
        <taxon>Eukaryota</taxon>
        <taxon>Viridiplantae</taxon>
        <taxon>Streptophyta</taxon>
        <taxon>Embryophyta</taxon>
        <taxon>Tracheophyta</taxon>
        <taxon>Spermatophyta</taxon>
        <taxon>Magnoliopsida</taxon>
        <taxon>Liliopsida</taxon>
        <taxon>Zingiberales</taxon>
        <taxon>Musaceae</taxon>
        <taxon>Musa</taxon>
    </lineage>
</organism>